<evidence type="ECO:0000313" key="1">
    <source>
        <dbReference type="EMBL" id="MFD2067014.1"/>
    </source>
</evidence>
<proteinExistence type="predicted"/>
<name>A0ABW4WWA6_9BACT</name>
<evidence type="ECO:0000313" key="2">
    <source>
        <dbReference type="Proteomes" id="UP001597369"/>
    </source>
</evidence>
<gene>
    <name evidence="1" type="ORF">ACFSKU_08970</name>
</gene>
<dbReference type="Proteomes" id="UP001597369">
    <property type="component" value="Unassembled WGS sequence"/>
</dbReference>
<protein>
    <submittedName>
        <fullName evidence="1">Uncharacterized protein</fullName>
    </submittedName>
</protein>
<organism evidence="1 2">
    <name type="scientific">Pontibacter silvestris</name>
    <dbReference type="NCBI Taxonomy" id="2305183"/>
    <lineage>
        <taxon>Bacteria</taxon>
        <taxon>Pseudomonadati</taxon>
        <taxon>Bacteroidota</taxon>
        <taxon>Cytophagia</taxon>
        <taxon>Cytophagales</taxon>
        <taxon>Hymenobacteraceae</taxon>
        <taxon>Pontibacter</taxon>
    </lineage>
</organism>
<sequence length="72" mass="8517">MRIIEIVEDTDYYKVKSVLQQLKSVKSEEVKTTVDEVTLLSQYSLAQEWDNEGDNESYEVLYKNSKFYKAKK</sequence>
<accession>A0ABW4WWA6</accession>
<reference evidence="2" key="1">
    <citation type="journal article" date="2019" name="Int. J. Syst. Evol. Microbiol.">
        <title>The Global Catalogue of Microorganisms (GCM) 10K type strain sequencing project: providing services to taxonomists for standard genome sequencing and annotation.</title>
        <authorList>
            <consortium name="The Broad Institute Genomics Platform"/>
            <consortium name="The Broad Institute Genome Sequencing Center for Infectious Disease"/>
            <person name="Wu L."/>
            <person name="Ma J."/>
        </authorList>
    </citation>
    <scope>NUCLEOTIDE SEQUENCE [LARGE SCALE GENOMIC DNA]</scope>
    <source>
        <strain evidence="2">JCM 16545</strain>
    </source>
</reference>
<keyword evidence="2" id="KW-1185">Reference proteome</keyword>
<dbReference type="RefSeq" id="WP_229963013.1">
    <property type="nucleotide sequence ID" value="NZ_JAJJWI010000043.1"/>
</dbReference>
<dbReference type="EMBL" id="JBHUHV010000026">
    <property type="protein sequence ID" value="MFD2067014.1"/>
    <property type="molecule type" value="Genomic_DNA"/>
</dbReference>
<comment type="caution">
    <text evidence="1">The sequence shown here is derived from an EMBL/GenBank/DDBJ whole genome shotgun (WGS) entry which is preliminary data.</text>
</comment>